<feature type="region of interest" description="Disordered" evidence="9">
    <location>
        <begin position="1455"/>
        <end position="1480"/>
    </location>
</feature>
<keyword evidence="1 8" id="KW-0240">DNA-directed RNA polymerase</keyword>
<comment type="subunit">
    <text evidence="8">In plastids the minimal PEP RNA polymerase catalytic core is composed of four subunits: alpha, beta, beta', and beta''. When a (nuclear-encoded) sigma factor is associated with the core the holoenzyme is formed, which can initiate transcription.</text>
</comment>
<name>A0A0S2IBX8_9CHLO</name>
<feature type="domain" description="RNA polymerase Rpb1" evidence="11">
    <location>
        <begin position="373"/>
        <end position="695"/>
    </location>
</feature>
<dbReference type="Gene3D" id="1.10.1790.20">
    <property type="match status" value="1"/>
</dbReference>
<dbReference type="GO" id="GO:0000428">
    <property type="term" value="C:DNA-directed RNA polymerase complex"/>
    <property type="evidence" value="ECO:0007669"/>
    <property type="project" value="UniProtKB-KW"/>
</dbReference>
<dbReference type="Gene3D" id="1.10.150.390">
    <property type="match status" value="1"/>
</dbReference>
<dbReference type="PANTHER" id="PTHR19376">
    <property type="entry name" value="DNA-DIRECTED RNA POLYMERASE"/>
    <property type="match status" value="1"/>
</dbReference>
<evidence type="ECO:0000256" key="4">
    <source>
        <dbReference type="ARBA" id="ARBA00022695"/>
    </source>
</evidence>
<evidence type="ECO:0000256" key="8">
    <source>
        <dbReference type="HAMAP-Rule" id="MF_01324"/>
    </source>
</evidence>
<feature type="compositionally biased region" description="Polar residues" evidence="9">
    <location>
        <begin position="929"/>
        <end position="943"/>
    </location>
</feature>
<gene>
    <name evidence="8 13" type="primary">rpoC2</name>
</gene>
<comment type="catalytic activity">
    <reaction evidence="8">
        <text>RNA(n) + a ribonucleoside 5'-triphosphate = RNA(n+1) + diphosphate</text>
        <dbReference type="Rhea" id="RHEA:21248"/>
        <dbReference type="Rhea" id="RHEA-COMP:14527"/>
        <dbReference type="Rhea" id="RHEA-COMP:17342"/>
        <dbReference type="ChEBI" id="CHEBI:33019"/>
        <dbReference type="ChEBI" id="CHEBI:61557"/>
        <dbReference type="ChEBI" id="CHEBI:140395"/>
        <dbReference type="EC" id="2.7.7.6"/>
    </reaction>
</comment>
<dbReference type="InterPro" id="IPR038120">
    <property type="entry name" value="Rpb1_funnel_sf"/>
</dbReference>
<evidence type="ECO:0000256" key="1">
    <source>
        <dbReference type="ARBA" id="ARBA00022478"/>
    </source>
</evidence>
<dbReference type="Pfam" id="PF05000">
    <property type="entry name" value="RNA_pol_Rpb1_4"/>
    <property type="match status" value="1"/>
</dbReference>
<feature type="region of interest" description="Disordered" evidence="9">
    <location>
        <begin position="3737"/>
        <end position="3767"/>
    </location>
</feature>
<feature type="compositionally biased region" description="Low complexity" evidence="9">
    <location>
        <begin position="1455"/>
        <end position="1472"/>
    </location>
</feature>
<feature type="binding site" evidence="8">
    <location>
        <position position="524"/>
    </location>
    <ligand>
        <name>Zn(2+)</name>
        <dbReference type="ChEBI" id="CHEBI:29105"/>
    </ligand>
</feature>
<feature type="region of interest" description="Disordered" evidence="9">
    <location>
        <begin position="819"/>
        <end position="870"/>
    </location>
</feature>
<dbReference type="InterPro" id="IPR042102">
    <property type="entry name" value="RNA_pol_Rpb1_3_sf"/>
</dbReference>
<keyword evidence="6 8" id="KW-0862">Zinc</keyword>
<feature type="compositionally biased region" description="Low complexity" evidence="9">
    <location>
        <begin position="2604"/>
        <end position="2613"/>
    </location>
</feature>
<feature type="binding site" evidence="8">
    <location>
        <position position="521"/>
    </location>
    <ligand>
        <name>Zn(2+)</name>
        <dbReference type="ChEBI" id="CHEBI:29105"/>
    </ligand>
</feature>
<feature type="region of interest" description="Disordered" evidence="9">
    <location>
        <begin position="887"/>
        <end position="943"/>
    </location>
</feature>
<evidence type="ECO:0000256" key="2">
    <source>
        <dbReference type="ARBA" id="ARBA00022640"/>
    </source>
</evidence>
<comment type="function">
    <text evidence="8">DNA-dependent RNA polymerase catalyzes the transcription of DNA into RNA using the four ribonucleoside triphosphates as substrates.</text>
</comment>
<comment type="subcellular location">
    <subcellularLocation>
        <location evidence="8">Plastid</location>
        <location evidence="8">Chloroplast</location>
    </subcellularLocation>
</comment>
<feature type="binding site" evidence="8">
    <location>
        <position position="421"/>
    </location>
    <ligand>
        <name>Zn(2+)</name>
        <dbReference type="ChEBI" id="CHEBI:29105"/>
    </ligand>
</feature>
<geneLocation type="chloroplast" evidence="13"/>
<keyword evidence="13" id="KW-0150">Chloroplast</keyword>
<evidence type="ECO:0000256" key="6">
    <source>
        <dbReference type="ARBA" id="ARBA00022833"/>
    </source>
</evidence>
<feature type="region of interest" description="Disordered" evidence="9">
    <location>
        <begin position="2602"/>
        <end position="2643"/>
    </location>
</feature>
<feature type="domain" description="RNA polymerase Rpb1" evidence="10">
    <location>
        <begin position="193"/>
        <end position="263"/>
    </location>
</feature>
<dbReference type="InterPro" id="IPR007081">
    <property type="entry name" value="RNA_pol_Rpb1_5"/>
</dbReference>
<evidence type="ECO:0000256" key="7">
    <source>
        <dbReference type="ARBA" id="ARBA00023163"/>
    </source>
</evidence>
<evidence type="ECO:0000259" key="11">
    <source>
        <dbReference type="Pfam" id="PF04998"/>
    </source>
</evidence>
<dbReference type="GO" id="GO:0003677">
    <property type="term" value="F:DNA binding"/>
    <property type="evidence" value="ECO:0007669"/>
    <property type="project" value="UniProtKB-UniRule"/>
</dbReference>
<proteinExistence type="inferred from homology"/>
<feature type="domain" description="RNA polymerase Rpb1" evidence="11">
    <location>
        <begin position="4608"/>
        <end position="4862"/>
    </location>
</feature>
<feature type="region of interest" description="Disordered" evidence="9">
    <location>
        <begin position="3535"/>
        <end position="3572"/>
    </location>
</feature>
<dbReference type="GO" id="GO:0003899">
    <property type="term" value="F:DNA-directed RNA polymerase activity"/>
    <property type="evidence" value="ECO:0007669"/>
    <property type="project" value="UniProtKB-UniRule"/>
</dbReference>
<evidence type="ECO:0000256" key="5">
    <source>
        <dbReference type="ARBA" id="ARBA00022723"/>
    </source>
</evidence>
<keyword evidence="2 13" id="KW-0934">Plastid</keyword>
<feature type="compositionally biased region" description="Low complexity" evidence="9">
    <location>
        <begin position="2559"/>
        <end position="2570"/>
    </location>
</feature>
<evidence type="ECO:0000259" key="10">
    <source>
        <dbReference type="Pfam" id="PF04983"/>
    </source>
</evidence>
<comment type="cofactor">
    <cofactor evidence="8">
        <name>Zn(2+)</name>
        <dbReference type="ChEBI" id="CHEBI:29105"/>
    </cofactor>
    <text evidence="8">Binds 1 Zn(2+) ion per subunit.</text>
</comment>
<protein>
    <recommendedName>
        <fullName evidence="8">DNA-directed RNA polymerase subunit beta''</fullName>
        <ecNumber evidence="8">2.7.7.6</ecNumber>
    </recommendedName>
    <alternativeName>
        <fullName evidence="8">PEP</fullName>
    </alternativeName>
    <alternativeName>
        <fullName evidence="8">Plastid-encoded RNA polymerase subunit beta''</fullName>
        <shortName evidence="8">RNA polymerase subunit beta''</shortName>
    </alternativeName>
</protein>
<feature type="binding site" evidence="8">
    <location>
        <position position="514"/>
    </location>
    <ligand>
        <name>Zn(2+)</name>
        <dbReference type="ChEBI" id="CHEBI:29105"/>
    </ligand>
</feature>
<dbReference type="Pfam" id="PF04998">
    <property type="entry name" value="RNA_pol_Rpb1_5"/>
    <property type="match status" value="2"/>
</dbReference>
<keyword evidence="7 8" id="KW-0804">Transcription</keyword>
<keyword evidence="5 8" id="KW-0479">Metal-binding</keyword>
<evidence type="ECO:0000256" key="3">
    <source>
        <dbReference type="ARBA" id="ARBA00022679"/>
    </source>
</evidence>
<feature type="compositionally biased region" description="Basic and acidic residues" evidence="9">
    <location>
        <begin position="3747"/>
        <end position="3767"/>
    </location>
</feature>
<dbReference type="EMBL" id="KT624808">
    <property type="protein sequence ID" value="ALO21019.1"/>
    <property type="molecule type" value="Genomic_DNA"/>
</dbReference>
<keyword evidence="3 8" id="KW-0808">Transferase</keyword>
<dbReference type="Gene3D" id="1.10.132.30">
    <property type="match status" value="1"/>
</dbReference>
<dbReference type="InterPro" id="IPR045867">
    <property type="entry name" value="DNA-dir_RpoC_beta_prime"/>
</dbReference>
<dbReference type="Pfam" id="PF04983">
    <property type="entry name" value="RNA_pol_Rpb1_3"/>
    <property type="match status" value="1"/>
</dbReference>
<dbReference type="EC" id="2.7.7.6" evidence="8"/>
<evidence type="ECO:0000313" key="13">
    <source>
        <dbReference type="EMBL" id="ALO21019.1"/>
    </source>
</evidence>
<organism evidence="13">
    <name type="scientific">Lobochlamys segnis</name>
    <dbReference type="NCBI Taxonomy" id="52035"/>
    <lineage>
        <taxon>Eukaryota</taxon>
        <taxon>Viridiplantae</taxon>
        <taxon>Chlorophyta</taxon>
        <taxon>core chlorophytes</taxon>
        <taxon>Chlorophyceae</taxon>
        <taxon>CS clade</taxon>
        <taxon>Chlamydomonadales</taxon>
        <taxon>Chlamydomonadaceae</taxon>
        <taxon>Lobochlamys</taxon>
    </lineage>
</organism>
<dbReference type="GO" id="GO:0008270">
    <property type="term" value="F:zinc ion binding"/>
    <property type="evidence" value="ECO:0007669"/>
    <property type="project" value="UniProtKB-UniRule"/>
</dbReference>
<dbReference type="NCBIfam" id="TIGR02388">
    <property type="entry name" value="rpoC2_cyan"/>
    <property type="match status" value="1"/>
</dbReference>
<feature type="domain" description="RNA polymerase Rpb1" evidence="12">
    <location>
        <begin position="292"/>
        <end position="370"/>
    </location>
</feature>
<feature type="region of interest" description="Disordered" evidence="9">
    <location>
        <begin position="2558"/>
        <end position="2579"/>
    </location>
</feature>
<dbReference type="CDD" id="cd02655">
    <property type="entry name" value="RNAP_beta'_C"/>
    <property type="match status" value="1"/>
</dbReference>
<dbReference type="InterPro" id="IPR007083">
    <property type="entry name" value="RNA_pol_Rpb1_4"/>
</dbReference>
<dbReference type="GO" id="GO:0009507">
    <property type="term" value="C:chloroplast"/>
    <property type="evidence" value="ECO:0007669"/>
    <property type="project" value="UniProtKB-SubCell"/>
</dbReference>
<feature type="compositionally biased region" description="Polar residues" evidence="9">
    <location>
        <begin position="819"/>
        <end position="830"/>
    </location>
</feature>
<comment type="similarity">
    <text evidence="8">Belongs to the RNA polymerase beta' chain family. RpoC2 subfamily.</text>
</comment>
<accession>A0A0S2IBX8</accession>
<dbReference type="SUPFAM" id="SSF64484">
    <property type="entry name" value="beta and beta-prime subunits of DNA dependent RNA-polymerase"/>
    <property type="match status" value="2"/>
</dbReference>
<keyword evidence="4 8" id="KW-0548">Nucleotidyltransferase</keyword>
<dbReference type="PANTHER" id="PTHR19376:SF68">
    <property type="entry name" value="DNA-DIRECTED RNA POLYMERASE SUBUNIT BETA"/>
    <property type="match status" value="1"/>
</dbReference>
<dbReference type="GO" id="GO:0006351">
    <property type="term" value="P:DNA-templated transcription"/>
    <property type="evidence" value="ECO:0007669"/>
    <property type="project" value="UniProtKB-UniRule"/>
</dbReference>
<dbReference type="InterPro" id="IPR007066">
    <property type="entry name" value="RNA_pol_Rpb1_3"/>
</dbReference>
<feature type="region of interest" description="Disordered" evidence="9">
    <location>
        <begin position="1498"/>
        <end position="1532"/>
    </location>
</feature>
<dbReference type="Gene3D" id="1.10.274.100">
    <property type="entry name" value="RNA polymerase Rpb1, domain 3"/>
    <property type="match status" value="1"/>
</dbReference>
<feature type="region of interest" description="Disordered" evidence="9">
    <location>
        <begin position="4726"/>
        <end position="4749"/>
    </location>
</feature>
<evidence type="ECO:0000256" key="9">
    <source>
        <dbReference type="SAM" id="MobiDB-lite"/>
    </source>
</evidence>
<evidence type="ECO:0000259" key="12">
    <source>
        <dbReference type="Pfam" id="PF05000"/>
    </source>
</evidence>
<sequence>MVSNTKKTSLCFSFRNSVLNLSSGPSITLPSFCNRQKSSILGVKHMTTLRTKKSFIYSRSVFMKSVLGLLLPKAGPAQLETNHGLKASFSAPRHRFGLLKELQIQGLLRCSSLPLLASPVGCTCFASLALAAFAPANAGEVRENHKGERYSLKGEGSWKQPCLTQVKKKLILSQWHKLDRGHVKGWSCICFATRDQKEIVSRNYSLEKTFLNYTFDKGRLKSLVSWFLLNFGDYKTIQLLEQLKNIGFNYATKAGISLGIEDLKIPPKKADLIFEAENDTNLAVNQYNRGEITGVERFQRLIDTWHRTSEILKQEVINHFEETDILNPVYMMAFSGARGNISQVRQLVGMRGLMADPQGQLIDYPIRSNFREGLTLTEYIISSYGARKGIVDTALRTANAGYLTRRLVDVAQHVIISHFDCGTQRGIYLNDMKEGKKIIYSLSNRLIGRVLARNIYRNSDSLPNANQKVELGQTQSLVEKSHLIAEKNQEISATLALDIVKVCNKVFVRSSLTCDTKKLVCQLCYGWSLAQGNLVSIGEAVGVIAAQSIGEPGTQLTMRTFHTGGVFSSDISDQIRAPFNGFVYYHLPIPGILIRNPEGKICFLTKDIGYIFVSKNPINQDMLGFEDRKIENQKHLSETASENVKKDLKRFKIPAYTILFLRNSEKTVEKQVIGQMSSISLQTNKRDTAELVIKSELEGQFYCKDLNLVEKFIGPKISPNANLNQSYLTKMDQKFESLSWGYAWILSGKIYQLPISSYLFPFFGDFVSKNSAMAKINWLAPSNGTLFYSLENTFKFSNFNRLNKVEHPNISEFQRNRSGSLQPYFNSKRNSTSSLSPQLLPSPSPSSNPSGEALAGERSEPSPQGLRTLGLRKPGLWLSPASGEAALTQRAANARETRAGEEVQPGLGLLTTGKLPHLYGEGSKPGNEVSLSKSMSPHTSSLHRSIGDNGIKQNQPFIHHRTSFLKTDNLKVNFLNKFSELSRFTKQFSKTEQWKLMQSSYKNVNQTVFSFYISKIKYKELGYFLYNSASNSRTSRAIADCGPLWATSGKSNLQQSLLPTFHSPNKVFPCLLPSPTRVYDSPYLAGESLAWRNKAAFSSPQLLPSPSPQGLGLGSALSMSRLPVKVRAATSAEQRREEAAVGKEIFFIPSGLTKTTQGPRPFSYKLSSNLTGLSSLKPTSLTLKAVAPANAGATSASPARSEPQGLRTLGLLKPVLETGPLSAQGINASRPPFGKKQPSFSRAASYQREGGVTQRTLDLNEIVKTNRGNKIDNFPVLKKSVFKIDNKLNKTKNKKIKIIQARKDFILQVYPNNYYKNETGLLAKLNLNFLWGAPSLALHGQLPSPALAGSESSQREGVGLLTQDKLRAVAFQGQLTGQGPRQPMPWASTITAENLYLSSNFQFNPFFSTKKLGTSGFSAISNLNLSKVTNTEVINFNEKSKKKFKNQSLRFDQSLSLPSFSRGSPSPSSPALAGERSEPQGLLKPGLWLSPASSLTQRAANARETRAGEEVQPGLETAPTKDKYVSQRQNEGKNQNRVLKNFSGLNVLVNFVKTSKAMKFLISDKKITSPKKYISFFDFKKYFVENSKGNLPSISFETTNFNYLSMVHSSNLSTQGTALLSFYSKGRLPVHLDSGVASNPCSFPGFSRGKHSSLKGEDEGYYFPHPKGLGVSSLASSRRENLYGEGEGSKMKYKKNIFIIGMKRSFATSLLWTNTKKVVNSVSSGPLTVVEVGDSIDKPIFNSTNKGCKKSNVGSIATEVFQKWKQKFRFSKVHDKSHAYFQQVRLHWGLRVSLFNFDKTSEQGDSGYEIKSFVKDFLYTLNKRNPQTLKASIGVLLKQRIYFPHPYDSQMIITMMKKFHSTLIFRYLIFHLCLIFDHFNFSIYKIKEIKNIIYQLKTLPISKRLNYLEGYAGFTYDDPSLVQALVYQKQNRIAEGSTEATPVFLSSISVATPSPARSEPQGLLKPGLWLSPASSQRETRASPSPQGLGLEEVQPGLGVSRLASSVRSRRENLKAGAVAPAGCTSCDRLPIKVSASPALAGEDREGRPVIEQDKAGADSANKVEFLKLNFSQISVYLLMNKKALLATKETSLKDLFYFLPQSFYKFNSQLEPFISVSKGTKQTIKPQLLPRHSSELFYDQSCFFPQRTQILAKARAASNPCQLEQAARKGEGSPINFASHSTAKSIKLMNLQGQLKKTKQNSFEKLNSTFNFIIKEVSQKMSKENNKLNLVAYPKQIQTSRKVYAHDLIQQRRLKKNIFSAEHPKIILSKKHYENMKSYFKNFSKFNSEGDEFLTEMPFRKSKANILDSGLPLINVSSAKRRAKSLLHTNYKTKTNLQSIKVCFPVRKKYNLFLTKNKYFSLFYKSSTENENMFFSNDTQSKFLGLSLIKKTKFNWINKINLINTKVSNIKSFIFKYFFAKGKTYPFKRVSLKKQKVSYKKRKVLKLKKKLKEKTKDWFDSFLRLFRMVIDHKMKQKKQVSMSTHRQALSTLLYKRLERRLERKIRPVKFLKAFFRNKNYKIYAKHLLKKINSMGAKRTYYQYLFEKYFNLQNSVQTLAPASPSPSSNPSGEALAGERSEPQGLGLLKPELEAASNTNLYGERSSLSLSPASSQRETRASPEGLEEVQPAKPVARSASPALAGEGRGEALAGSLRQYTQPKGKTFKMREAALRAAYAVFQSEEPTLPTVGQTQPSFNERSSFAKPWEVKKKAKILMGSHNDKTKKRQNLKRRLSQTTATKNIKSNVYKSFFYLLGDLNSSVNLLFTVPSGFCLNFSSSKNIQIKINFSFLNFIISKVFRYLDSTKTILNEFYKIYYHSFTKESRPSPDFEFGKAVDFTFDGQPWPWEVRMNSFSSISGFHSSTPKYPTEADRLAKAQLWQKSRADSTKPFIEENQQDFSSPGKERRQSNPENFVWSVKKGWIYKPINIPILKNTIFEASSNNFIFPGEKSINDLIFDSNIVYFESLKIESFLPQLKINFDLKQAVRKFDHNLFCDNKVSNDNSGIDNISSSPVAPALAGATALKIAPANASPVGLESSNASPSPPPQGLGLLKPGLEAELKELYKGFEQTKTKASQETKKLIESTEILTVEKSEIFDSDKQVSRPQKQKNYDPKPLLERFNFNNLVWVKNKKPRFKPKFGIPSDSMKHLILGSKHFKGLISSSYSFVCPPSLPSLSISKSSTPSLPGDITPYTNLQTFSVDHMPYLPSAAFADGTANGQEQANPHRIEEKLALNLHHPLVEVTLQKNVNTRLKTSEKFLRFKDLSTHFFRGKIKKCVERYYLRKSDLLTLFRLNKVALNRGLNFEFKTSYFSPILQIIVSSSDGIHRTPSVFGLNFSSSDSIQALSWRTALEVAKPKTGSNELGQGRSLLSQVLKVEGNFELSRMVYEHMMTQKKENVLFIRTIREEKTFDISSYKTKLINQKNYWAGSIYRSLCLNFGKSMTWPSVKRQESYSVLMKARASSHRSNKKQEKYFYFPLDLWRWIFKFRQSQFNASSDCGAIGYGSLWATTLSSLPSPPKAGEALTFMGSMLKPAGATASPSSNPSGEALAGERSEPQGLLKPGLEPAQGKPGKTKQFQLEQDCFAAGSMQKLYNCGEPLSFLNQKNNSILLKKAFNDNLTLNKQKITKNLFSKNSNKEFNLQKKFSFDSVFQQLNLNLKTSLSKKKSLKKSEFFKTLPMTFDQLLCNISTKVSVLAKGQFLYGQQSQRSSPQLLPSPKGLLTQGKCEQTLAKARAASNSNPAFAAGEGERLEQAARKGEGEEQKRGEVQVHRAVSLPSLNRSKIAKEKRKSTFFVFNDTSFNVFDESKNQNQILNEIIKMNKIYCYKPINFNTLVIKLTLPNSFDSKFKKTNFVLNSSKMNFPSKFFLNNKYFINEFYNLFKNKKYDSFEQMQINSVHSVNKTELTQPIGETKLHISVFRPLLTNQSQRNLMEMGFLRQHKPTVLSVPPQLFLHPHPKGLLLTRRVRGVSRRKGEAGEQPKVLGKAKALFNTRATTGLVFPCLGQVKNEPELLKKREFQSSLMRNILNPTFEQPYFFYYLKMKIQINKLKDFNFYKKSSRNLYLNKENQKKLTQHWTTKFLASRFQKNNSKTEFLFSFNQKISIFHSLAQTNYYSPFEGEIIKICEEKLIQRNFLFSNDSSKAFELKSEQNSSRFNLEKIHLNFSTKNKNCLIVTKTDCESFYRPLSVNLNTMKIKTKIFLKKSKQEETRISGLSVLDLLSGLSTATNSLETSSNESCSVKQKSSLSTLLRSTVVPFADSFFYQTSLLAYPESNTPTKQAIELKIGFSKGNKLTQTMSNSHKDKNDIASIGNFVVPGNLNAFFNSNNQPINNDFKLVFSKGFMKSGQVIHLGVSKRSYRIDNIIDSLLIIQENKQINKISKNSLFSTNNLSQPLKKVLKKNFQTKGLFSLLDQKELNFKAGNNFKISTDMEHSDSTVLNKFKNSVDENLYRESSHDSILTFAFSKKKTNISQFKTSKSEKDKYWIITLRKAQPLFVSPKSIFHVGVDEFVDRKNPVMTLTYERLKTGDIVQGIPKVEQFFEARTTKRGRLFLDNIPNLLKGLFLYYKNALYLYNFTKQRKYSKSVDSRPLPVVKQSPSLSLSADKLMKKTSRLNKTSSLEVLFNKKPSKNKKASPIFSFSISKNRPVQSHVVETNLTQSGPSLSGLASRSIVPPFGLSRFPLLPSNPNLYGEGEARVSLTLGVREEAGESEPGKKQPHDMIIDQKLNQKKAMPSAEEQNERYSKKSFTQLSEVSNKTHKSISNIVETESSTNITYKDAVRQSIYKIQQIIVDGVQRVYKAQGVTIADKHLEIIVKQMTAKVRILHGGQTGFFPGETVNLDFVEHINSLLMRGGAEYEPQVLGITKASLEVESFLSAASFQQTTKILSSAALSNKKDFLKGLKQNVILGNLIPAGTGYYNT</sequence>
<reference evidence="13" key="1">
    <citation type="journal article" date="2015" name="BMC Evol. Biol.">
        <title>Chloroplast phylogenomic analysis of chlorophyte green algae identifies a novel lineage sister to the Sphaeropleales (Chlorophyceae).</title>
        <authorList>
            <person name="Lemieux C."/>
            <person name="Vincent A.T."/>
            <person name="Labarre A."/>
            <person name="Otis C."/>
            <person name="Turmel M."/>
        </authorList>
    </citation>
    <scope>NUCLEOTIDE SEQUENCE</scope>
</reference>
<dbReference type="HAMAP" id="MF_01324">
    <property type="entry name" value="RNApol_bact_RpoC2"/>
    <property type="match status" value="1"/>
</dbReference>
<dbReference type="InterPro" id="IPR012756">
    <property type="entry name" value="DNA-dir_RpoC2_beta_pp"/>
</dbReference>